<gene>
    <name evidence="3" type="ORF">V1468_06740</name>
</gene>
<keyword evidence="1" id="KW-0812">Transmembrane</keyword>
<evidence type="ECO:0000313" key="4">
    <source>
        <dbReference type="Proteomes" id="UP001356704"/>
    </source>
</evidence>
<dbReference type="InterPro" id="IPR007372">
    <property type="entry name" value="Lipid/polyisoprenoid-bd_YceI"/>
</dbReference>
<dbReference type="InterPro" id="IPR036761">
    <property type="entry name" value="TTHA0802/YceI-like_sf"/>
</dbReference>
<comment type="caution">
    <text evidence="3">The sequence shown here is derived from an EMBL/GenBank/DDBJ whole genome shotgun (WGS) entry which is preliminary data.</text>
</comment>
<feature type="transmembrane region" description="Helical" evidence="1">
    <location>
        <begin position="31"/>
        <end position="49"/>
    </location>
</feature>
<dbReference type="EMBL" id="JAZHOU010000002">
    <property type="protein sequence ID" value="MEF3078691.1"/>
    <property type="molecule type" value="Genomic_DNA"/>
</dbReference>
<keyword evidence="1" id="KW-0472">Membrane</keyword>
<proteinExistence type="predicted"/>
<keyword evidence="1" id="KW-1133">Transmembrane helix</keyword>
<feature type="domain" description="Lipid/polyisoprenoid-binding YceI-like" evidence="2">
    <location>
        <begin position="52"/>
        <end position="217"/>
    </location>
</feature>
<dbReference type="PANTHER" id="PTHR34406">
    <property type="entry name" value="PROTEIN YCEI"/>
    <property type="match status" value="1"/>
</dbReference>
<keyword evidence="4" id="KW-1185">Reference proteome</keyword>
<dbReference type="SMART" id="SM00867">
    <property type="entry name" value="YceI"/>
    <property type="match status" value="1"/>
</dbReference>
<dbReference type="SUPFAM" id="SSF101874">
    <property type="entry name" value="YceI-like"/>
    <property type="match status" value="1"/>
</dbReference>
<evidence type="ECO:0000256" key="1">
    <source>
        <dbReference type="SAM" id="Phobius"/>
    </source>
</evidence>
<accession>A0ABU7W402</accession>
<protein>
    <submittedName>
        <fullName evidence="3">YceI family protein</fullName>
    </submittedName>
</protein>
<sequence>MIFIIKYFKDYLNLCETLKTKKTMNLMIKPSVFYITTLFVGLFFFQVSTSQTYTLNNSSSELKVKGTSSLHDWELTTEEQSGEAEVENSDDFTIKALSFSVKSESLKSGKSGMDKNTYKALKTDKHETIDFNLSSVSKVEKVSENQFKATVKGNLKICGVKKSISLSLNIKLEGAKLFIEGEKSLKMTDYGVKPPKALLGTIKTGDAITIAFSSVYDKQ</sequence>
<dbReference type="RefSeq" id="WP_331809472.1">
    <property type="nucleotide sequence ID" value="NZ_JAZHOU010000002.1"/>
</dbReference>
<dbReference type="Proteomes" id="UP001356704">
    <property type="component" value="Unassembled WGS sequence"/>
</dbReference>
<reference evidence="3 4" key="1">
    <citation type="submission" date="2024-02" db="EMBL/GenBank/DDBJ databases">
        <title>Winogradskyella poriferorum JCM 12885.</title>
        <authorList>
            <person name="Zhang D.-F."/>
            <person name="Fu Z.-Y."/>
        </authorList>
    </citation>
    <scope>NUCLEOTIDE SEQUENCE [LARGE SCALE GENOMIC DNA]</scope>
    <source>
        <strain evidence="3 4">JCM 12885</strain>
    </source>
</reference>
<dbReference type="Pfam" id="PF04264">
    <property type="entry name" value="YceI"/>
    <property type="match status" value="1"/>
</dbReference>
<evidence type="ECO:0000259" key="2">
    <source>
        <dbReference type="SMART" id="SM00867"/>
    </source>
</evidence>
<evidence type="ECO:0000313" key="3">
    <source>
        <dbReference type="EMBL" id="MEF3078691.1"/>
    </source>
</evidence>
<organism evidence="3 4">
    <name type="scientific">Winogradskyella poriferorum</name>
    <dbReference type="NCBI Taxonomy" id="307627"/>
    <lineage>
        <taxon>Bacteria</taxon>
        <taxon>Pseudomonadati</taxon>
        <taxon>Bacteroidota</taxon>
        <taxon>Flavobacteriia</taxon>
        <taxon>Flavobacteriales</taxon>
        <taxon>Flavobacteriaceae</taxon>
        <taxon>Winogradskyella</taxon>
    </lineage>
</organism>
<name>A0ABU7W402_9FLAO</name>
<dbReference type="PANTHER" id="PTHR34406:SF1">
    <property type="entry name" value="PROTEIN YCEI"/>
    <property type="match status" value="1"/>
</dbReference>
<dbReference type="Gene3D" id="2.40.128.110">
    <property type="entry name" value="Lipid/polyisoprenoid-binding, YceI-like"/>
    <property type="match status" value="1"/>
</dbReference>